<evidence type="ECO:0000313" key="2">
    <source>
        <dbReference type="Proteomes" id="UP000054196"/>
    </source>
</evidence>
<dbReference type="KEGG" id="psq:PUNSTDRAFT_138429"/>
<organism evidence="1 2">
    <name type="scientific">Punctularia strigosozonata (strain HHB-11173)</name>
    <name type="common">White-rot fungus</name>
    <dbReference type="NCBI Taxonomy" id="741275"/>
    <lineage>
        <taxon>Eukaryota</taxon>
        <taxon>Fungi</taxon>
        <taxon>Dikarya</taxon>
        <taxon>Basidiomycota</taxon>
        <taxon>Agaricomycotina</taxon>
        <taxon>Agaricomycetes</taxon>
        <taxon>Corticiales</taxon>
        <taxon>Punctulariaceae</taxon>
        <taxon>Punctularia</taxon>
    </lineage>
</organism>
<sequence length="401" mass="45134">MFLVRRFPQEILDLIVDAVAQNEDTTYDVDSPGEDSLRALSLACRATSGRSQKHIFSSIVVTYDTVLRLHATLLNSPHLAKYTKEFTIQEYREAFPVSTCRDPLQFIMASFHGLTRLNLWHIMSDAWDFSSCLPSTLPSLRTLQICGCTLPSHGALRRIVDSMPQGGALYLEDVSFLECPVKALSNLDSASWSFSDLDLFDYCLDEPEDVVIASMIKSVDHLDMEIKDWVDLRLFHALMHPSKGLKKLTLGVYWALNPDEIGALYDDDASWRCGLALEWVTLRALADEIEPGEAEGDGRWATRFLLAVNSEKLSTVHLRISDSFVVDSPGSLWPGFDWAAVDEVLSSKIRYPTLKHLAILSTRRWGCFSKQKELDELLWNLLPMSAERGILCAKRETGADI</sequence>
<keyword evidence="2" id="KW-1185">Reference proteome</keyword>
<dbReference type="HOGENOM" id="CLU_687244_0_0_1"/>
<name>R7S4L1_PUNST</name>
<reference evidence="2" key="1">
    <citation type="journal article" date="2012" name="Science">
        <title>The Paleozoic origin of enzymatic lignin decomposition reconstructed from 31 fungal genomes.</title>
        <authorList>
            <person name="Floudas D."/>
            <person name="Binder M."/>
            <person name="Riley R."/>
            <person name="Barry K."/>
            <person name="Blanchette R.A."/>
            <person name="Henrissat B."/>
            <person name="Martinez A.T."/>
            <person name="Otillar R."/>
            <person name="Spatafora J.W."/>
            <person name="Yadav J.S."/>
            <person name="Aerts A."/>
            <person name="Benoit I."/>
            <person name="Boyd A."/>
            <person name="Carlson A."/>
            <person name="Copeland A."/>
            <person name="Coutinho P.M."/>
            <person name="de Vries R.P."/>
            <person name="Ferreira P."/>
            <person name="Findley K."/>
            <person name="Foster B."/>
            <person name="Gaskell J."/>
            <person name="Glotzer D."/>
            <person name="Gorecki P."/>
            <person name="Heitman J."/>
            <person name="Hesse C."/>
            <person name="Hori C."/>
            <person name="Igarashi K."/>
            <person name="Jurgens J.A."/>
            <person name="Kallen N."/>
            <person name="Kersten P."/>
            <person name="Kohler A."/>
            <person name="Kuees U."/>
            <person name="Kumar T.K.A."/>
            <person name="Kuo A."/>
            <person name="LaButti K."/>
            <person name="Larrondo L.F."/>
            <person name="Lindquist E."/>
            <person name="Ling A."/>
            <person name="Lombard V."/>
            <person name="Lucas S."/>
            <person name="Lundell T."/>
            <person name="Martin R."/>
            <person name="McLaughlin D.J."/>
            <person name="Morgenstern I."/>
            <person name="Morin E."/>
            <person name="Murat C."/>
            <person name="Nagy L.G."/>
            <person name="Nolan M."/>
            <person name="Ohm R.A."/>
            <person name="Patyshakuliyeva A."/>
            <person name="Rokas A."/>
            <person name="Ruiz-Duenas F.J."/>
            <person name="Sabat G."/>
            <person name="Salamov A."/>
            <person name="Samejima M."/>
            <person name="Schmutz J."/>
            <person name="Slot J.C."/>
            <person name="St John F."/>
            <person name="Stenlid J."/>
            <person name="Sun H."/>
            <person name="Sun S."/>
            <person name="Syed K."/>
            <person name="Tsang A."/>
            <person name="Wiebenga A."/>
            <person name="Young D."/>
            <person name="Pisabarro A."/>
            <person name="Eastwood D.C."/>
            <person name="Martin F."/>
            <person name="Cullen D."/>
            <person name="Grigoriev I.V."/>
            <person name="Hibbett D.S."/>
        </authorList>
    </citation>
    <scope>NUCLEOTIDE SEQUENCE [LARGE SCALE GENOMIC DNA]</scope>
    <source>
        <strain evidence="2">HHB-11173 SS5</strain>
    </source>
</reference>
<dbReference type="EMBL" id="JH687553">
    <property type="protein sequence ID" value="EIN04784.1"/>
    <property type="molecule type" value="Genomic_DNA"/>
</dbReference>
<dbReference type="OrthoDB" id="2745898at2759"/>
<gene>
    <name evidence="1" type="ORF">PUNSTDRAFT_138429</name>
</gene>
<evidence type="ECO:0008006" key="3">
    <source>
        <dbReference type="Google" id="ProtNLM"/>
    </source>
</evidence>
<dbReference type="SUPFAM" id="SSF52047">
    <property type="entry name" value="RNI-like"/>
    <property type="match status" value="1"/>
</dbReference>
<dbReference type="GeneID" id="18880077"/>
<dbReference type="RefSeq" id="XP_007388177.1">
    <property type="nucleotide sequence ID" value="XM_007388115.1"/>
</dbReference>
<dbReference type="Gene3D" id="3.80.10.10">
    <property type="entry name" value="Ribonuclease Inhibitor"/>
    <property type="match status" value="1"/>
</dbReference>
<dbReference type="OMA" id="WHIMSDA"/>
<proteinExistence type="predicted"/>
<accession>R7S4L1</accession>
<dbReference type="Proteomes" id="UP000054196">
    <property type="component" value="Unassembled WGS sequence"/>
</dbReference>
<protein>
    <recommendedName>
        <fullName evidence="3">F-box domain-containing protein</fullName>
    </recommendedName>
</protein>
<dbReference type="InterPro" id="IPR032675">
    <property type="entry name" value="LRR_dom_sf"/>
</dbReference>
<dbReference type="AlphaFoldDB" id="R7S4L1"/>
<evidence type="ECO:0000313" key="1">
    <source>
        <dbReference type="EMBL" id="EIN04784.1"/>
    </source>
</evidence>